<feature type="compositionally biased region" description="Low complexity" evidence="1">
    <location>
        <begin position="299"/>
        <end position="312"/>
    </location>
</feature>
<evidence type="ECO:0000313" key="3">
    <source>
        <dbReference type="EMBL" id="CAE8601354.1"/>
    </source>
</evidence>
<keyword evidence="2" id="KW-1133">Transmembrane helix</keyword>
<feature type="non-terminal residue" evidence="3">
    <location>
        <position position="651"/>
    </location>
</feature>
<sequence>MAQPSLPWFFAVRRALARMEHIAWFVVGILLSIMVVCLLEHRTCRDDASCAAGNARELAIACNKTQESDTTLTAVSSTLAGAVGAVIGSVCALLFVAIIVLGLLHLQQVRKSSEYKRLLCVGREHQRHCLASVPTQIGGSWKMSRWQANALSWADLKRILRLNVSTVNITGLGLPLYRSSLLMFVVICVLFWVGSSFSDLLFAKLVTSWCRDQASEDITSQGLAKERALKMLKLFGISVVLSLYHMHAQREKARRFDAAHAEMCDYALLASGFPPDATSEEALTRYFRSVLRPEEEARASGTSPSSAATAGPEGRPARGPEVVGVSIGFDYTAEHELIERLVQEHLIHAAATLRSAELRHEEEEHEETDSESSFSSEDSAHERRAGAPAAERSVLERLRGLRNSGTVVVVFRFPCDNRETQQRLQDRLDKTPLDGIHHIQVQPMFSEPPSVFWEHFSVGLFDSGPPSEHCCGSICSFLLHLSLRERRLYLANFMIVGASLTMVVCYWALYTTVYKGHGSKALSETPQYLRVWFVTLCSSLGNVSLTQLVWMAAQRVGFRFKGASDAYIFRWYSVVVLANMLFNFSIICLSGGPKPKSPMEAMLYESRQAEQLLIFMRGSLVFYGIWPLYYPCYYAIGRARVLLRHLLCPIR</sequence>
<protein>
    <submittedName>
        <fullName evidence="3">Uncharacterized protein</fullName>
    </submittedName>
</protein>
<keyword evidence="4" id="KW-1185">Reference proteome</keyword>
<feature type="transmembrane region" description="Helical" evidence="2">
    <location>
        <begin position="79"/>
        <end position="106"/>
    </location>
</feature>
<dbReference type="Proteomes" id="UP000654075">
    <property type="component" value="Unassembled WGS sequence"/>
</dbReference>
<feature type="transmembrane region" description="Helical" evidence="2">
    <location>
        <begin position="21"/>
        <end position="39"/>
    </location>
</feature>
<accession>A0A813EGT5</accession>
<dbReference type="OrthoDB" id="424482at2759"/>
<feature type="transmembrane region" description="Helical" evidence="2">
    <location>
        <begin position="181"/>
        <end position="203"/>
    </location>
</feature>
<evidence type="ECO:0000256" key="2">
    <source>
        <dbReference type="SAM" id="Phobius"/>
    </source>
</evidence>
<organism evidence="3 4">
    <name type="scientific">Polarella glacialis</name>
    <name type="common">Dinoflagellate</name>
    <dbReference type="NCBI Taxonomy" id="89957"/>
    <lineage>
        <taxon>Eukaryota</taxon>
        <taxon>Sar</taxon>
        <taxon>Alveolata</taxon>
        <taxon>Dinophyceae</taxon>
        <taxon>Suessiales</taxon>
        <taxon>Suessiaceae</taxon>
        <taxon>Polarella</taxon>
    </lineage>
</organism>
<gene>
    <name evidence="3" type="ORF">PGLA1383_LOCUS19648</name>
</gene>
<comment type="caution">
    <text evidence="3">The sequence shown here is derived from an EMBL/GenBank/DDBJ whole genome shotgun (WGS) entry which is preliminary data.</text>
</comment>
<feature type="transmembrane region" description="Helical" evidence="2">
    <location>
        <begin position="571"/>
        <end position="592"/>
    </location>
</feature>
<feature type="region of interest" description="Disordered" evidence="1">
    <location>
        <begin position="294"/>
        <end position="319"/>
    </location>
</feature>
<feature type="transmembrane region" description="Helical" evidence="2">
    <location>
        <begin position="612"/>
        <end position="636"/>
    </location>
</feature>
<feature type="region of interest" description="Disordered" evidence="1">
    <location>
        <begin position="358"/>
        <end position="391"/>
    </location>
</feature>
<keyword evidence="2" id="KW-0812">Transmembrane</keyword>
<dbReference type="EMBL" id="CAJNNV010013071">
    <property type="protein sequence ID" value="CAE8601354.1"/>
    <property type="molecule type" value="Genomic_DNA"/>
</dbReference>
<name>A0A813EGT5_POLGL</name>
<feature type="transmembrane region" description="Helical" evidence="2">
    <location>
        <begin position="488"/>
        <end position="509"/>
    </location>
</feature>
<reference evidence="3" key="1">
    <citation type="submission" date="2021-02" db="EMBL/GenBank/DDBJ databases">
        <authorList>
            <person name="Dougan E. K."/>
            <person name="Rhodes N."/>
            <person name="Thang M."/>
            <person name="Chan C."/>
        </authorList>
    </citation>
    <scope>NUCLEOTIDE SEQUENCE</scope>
</reference>
<evidence type="ECO:0000256" key="1">
    <source>
        <dbReference type="SAM" id="MobiDB-lite"/>
    </source>
</evidence>
<feature type="transmembrane region" description="Helical" evidence="2">
    <location>
        <begin position="529"/>
        <end position="550"/>
    </location>
</feature>
<dbReference type="AlphaFoldDB" id="A0A813EGT5"/>
<keyword evidence="2" id="KW-0472">Membrane</keyword>
<proteinExistence type="predicted"/>
<evidence type="ECO:0000313" key="4">
    <source>
        <dbReference type="Proteomes" id="UP000654075"/>
    </source>
</evidence>